<dbReference type="AlphaFoldDB" id="A0A4T9TDF7"/>
<sequence length="284" mass="30475">MTSTATAPVPAMVRLSAGLLGNPSFRRAFGGFKGTRARLQGAQPTGPQPGRNGVYRLDKPGKPGKLPRIWLTEPGPEGREYCAVYPSGPDKGGLKAEELGERCFAEGLSAAAVADGALRIQCFQAAEICFLHAATRGNTRAKVRLAVIYRDDLCCGGSWFLGRHPRRTLAARASALLREAAGEGSAEACWLLADAEGVSRYWALRAVKLAGADGWQQGSAWLRFARAAEAQAQDLAGIALAQESYGRAARALSACVEEGNWHAKRFAAEAEASRRRMEQELFWA</sequence>
<evidence type="ECO:0000313" key="3">
    <source>
        <dbReference type="Proteomes" id="UP000309454"/>
    </source>
</evidence>
<evidence type="ECO:0008006" key="4">
    <source>
        <dbReference type="Google" id="ProtNLM"/>
    </source>
</evidence>
<feature type="region of interest" description="Disordered" evidence="1">
    <location>
        <begin position="37"/>
        <end position="61"/>
    </location>
</feature>
<comment type="caution">
    <text evidence="2">The sequence shown here is derived from an EMBL/GenBank/DDBJ whole genome shotgun (WGS) entry which is preliminary data.</text>
</comment>
<keyword evidence="3" id="KW-1185">Reference proteome</keyword>
<dbReference type="RefSeq" id="WP_136845277.1">
    <property type="nucleotide sequence ID" value="NZ_SSTM01000001.1"/>
</dbReference>
<proteinExistence type="predicted"/>
<protein>
    <recommendedName>
        <fullName evidence="4">Sel1 repeat family protein</fullName>
    </recommendedName>
</protein>
<dbReference type="EMBL" id="SSTM01000001">
    <property type="protein sequence ID" value="TJW12374.1"/>
    <property type="molecule type" value="Genomic_DNA"/>
</dbReference>
<organism evidence="2 3">
    <name type="scientific">Parvibacter caecicola</name>
    <dbReference type="NCBI Taxonomy" id="747645"/>
    <lineage>
        <taxon>Bacteria</taxon>
        <taxon>Bacillati</taxon>
        <taxon>Actinomycetota</taxon>
        <taxon>Coriobacteriia</taxon>
        <taxon>Coriobacteriales</taxon>
        <taxon>Coriobacteriaceae</taxon>
        <taxon>Parvibacter</taxon>
    </lineage>
</organism>
<gene>
    <name evidence="2" type="ORF">E5982_01885</name>
</gene>
<name>A0A4T9TDF7_9ACTN</name>
<reference evidence="2 3" key="1">
    <citation type="submission" date="2019-04" db="EMBL/GenBank/DDBJ databases">
        <title>Microbes associate with the intestines of laboratory mice.</title>
        <authorList>
            <person name="Navarre W."/>
            <person name="Wong E."/>
            <person name="Huang K.C."/>
            <person name="Tropini C."/>
            <person name="Ng K."/>
            <person name="Yu B."/>
        </authorList>
    </citation>
    <scope>NUCLEOTIDE SEQUENCE [LARGE SCALE GENOMIC DNA]</scope>
    <source>
        <strain evidence="2 3">NM48_B13</strain>
    </source>
</reference>
<accession>A0A4T9TDF7</accession>
<dbReference type="OrthoDB" id="3174934at2"/>
<evidence type="ECO:0000256" key="1">
    <source>
        <dbReference type="SAM" id="MobiDB-lite"/>
    </source>
</evidence>
<dbReference type="Proteomes" id="UP000309454">
    <property type="component" value="Unassembled WGS sequence"/>
</dbReference>
<evidence type="ECO:0000313" key="2">
    <source>
        <dbReference type="EMBL" id="TJW12374.1"/>
    </source>
</evidence>